<feature type="transmembrane region" description="Helical" evidence="6">
    <location>
        <begin position="315"/>
        <end position="336"/>
    </location>
</feature>
<name>A0A1J0GFU7_9CLOT</name>
<gene>
    <name evidence="7" type="ORF">A7L45_09015</name>
</gene>
<feature type="transmembrane region" description="Helical" evidence="6">
    <location>
        <begin position="56"/>
        <end position="77"/>
    </location>
</feature>
<dbReference type="PANTHER" id="PTHR47089">
    <property type="entry name" value="ABC TRANSPORTER, PERMEASE PROTEIN"/>
    <property type="match status" value="1"/>
</dbReference>
<protein>
    <submittedName>
        <fullName evidence="7">ABC transporter permease</fullName>
    </submittedName>
</protein>
<dbReference type="AlphaFoldDB" id="A0A1J0GFU7"/>
<dbReference type="CDD" id="cd06580">
    <property type="entry name" value="TM_PBP1_transp_TpRbsC_like"/>
    <property type="match status" value="1"/>
</dbReference>
<proteinExistence type="predicted"/>
<dbReference type="STRING" id="1552.A7L45_09015"/>
<dbReference type="GO" id="GO:0005886">
    <property type="term" value="C:plasma membrane"/>
    <property type="evidence" value="ECO:0007669"/>
    <property type="project" value="UniProtKB-SubCell"/>
</dbReference>
<dbReference type="PANTHER" id="PTHR47089:SF1">
    <property type="entry name" value="GUANOSINE ABC TRANSPORTER PERMEASE PROTEIN NUPP"/>
    <property type="match status" value="1"/>
</dbReference>
<reference evidence="8" key="1">
    <citation type="journal article" date="2016" name="Front. Microbiol.">
        <title>Complete Genome Sequence of Clostridium estertheticum DSM 8809, a Microbe Identified in Spoiled Vacuum Packed Beef.</title>
        <authorList>
            <person name="Yu Z."/>
            <person name="Gunn L."/>
            <person name="Brennan E."/>
            <person name="Reid R."/>
            <person name="Wall P.G."/>
            <person name="Gaora O.P."/>
            <person name="Hurley D."/>
            <person name="Bolton D."/>
            <person name="Fanning S."/>
        </authorList>
    </citation>
    <scope>NUCLEOTIDE SEQUENCE [LARGE SCALE GENOMIC DNA]</scope>
    <source>
        <strain evidence="8">DSM 8809</strain>
    </source>
</reference>
<dbReference type="Pfam" id="PF02653">
    <property type="entry name" value="BPD_transp_2"/>
    <property type="match status" value="1"/>
</dbReference>
<keyword evidence="2" id="KW-1003">Cell membrane</keyword>
<evidence type="ECO:0000313" key="7">
    <source>
        <dbReference type="EMBL" id="APC40197.1"/>
    </source>
</evidence>
<comment type="subcellular location">
    <subcellularLocation>
        <location evidence="1">Cell membrane</location>
        <topology evidence="1">Multi-pass membrane protein</topology>
    </subcellularLocation>
</comment>
<feature type="transmembrane region" description="Helical" evidence="6">
    <location>
        <begin position="342"/>
        <end position="363"/>
    </location>
</feature>
<evidence type="ECO:0000256" key="2">
    <source>
        <dbReference type="ARBA" id="ARBA00022475"/>
    </source>
</evidence>
<accession>A0A1J0GFU7</accession>
<keyword evidence="3 6" id="KW-0812">Transmembrane</keyword>
<dbReference type="GO" id="GO:0022857">
    <property type="term" value="F:transmembrane transporter activity"/>
    <property type="evidence" value="ECO:0007669"/>
    <property type="project" value="InterPro"/>
</dbReference>
<dbReference type="KEGG" id="ceu:A7L45_09015"/>
<keyword evidence="5 6" id="KW-0472">Membrane</keyword>
<evidence type="ECO:0000256" key="5">
    <source>
        <dbReference type="ARBA" id="ARBA00023136"/>
    </source>
</evidence>
<keyword evidence="4 6" id="KW-1133">Transmembrane helix</keyword>
<dbReference type="Proteomes" id="UP000182569">
    <property type="component" value="Chromosome"/>
</dbReference>
<dbReference type="OrthoDB" id="45037at2"/>
<organism evidence="7 8">
    <name type="scientific">Clostridium estertheticum subsp. estertheticum</name>
    <dbReference type="NCBI Taxonomy" id="1552"/>
    <lineage>
        <taxon>Bacteria</taxon>
        <taxon>Bacillati</taxon>
        <taxon>Bacillota</taxon>
        <taxon>Clostridia</taxon>
        <taxon>Eubacteriales</taxon>
        <taxon>Clostridiaceae</taxon>
        <taxon>Clostridium</taxon>
    </lineage>
</organism>
<sequence>MKYKIAQLLNKAVTKIILAIILGFIVGAIVLAFAGYNPFDCYSMMVTSIFSSPLNIVQVVILTMPNILTGLSVAFAFKTGLFNIGAEGQYLVGAMAAVIIGSKLNLPPGINIIVIMIVAILAAGLYGAFAGLLKAKFGIHEVITTIMLNWIALYFNNYLISVPGIGIKNTQYSVAINHNAWTNLLVNWKETPHGQAFLASHQTLSTILLATDINYGIIIAIAVAILIWFVLYKTTFGYQVRAVGLNKDAAEFAGIGVKKNIIMTMFIAGGLAGLAGALQMAGSLPHALVTLAASPGYGFNGITVALMANSSPVGCIFTALLLSGLQFGGSTIQMNLGAPSEVVNIMIGVIVFFVAVASMFTMISEKMKKRRVKNGH</sequence>
<evidence type="ECO:0000313" key="8">
    <source>
        <dbReference type="Proteomes" id="UP000182569"/>
    </source>
</evidence>
<feature type="transmembrane region" description="Helical" evidence="6">
    <location>
        <begin position="261"/>
        <end position="281"/>
    </location>
</feature>
<evidence type="ECO:0000256" key="4">
    <source>
        <dbReference type="ARBA" id="ARBA00022989"/>
    </source>
</evidence>
<evidence type="ECO:0000256" key="6">
    <source>
        <dbReference type="SAM" id="Phobius"/>
    </source>
</evidence>
<feature type="transmembrane region" description="Helical" evidence="6">
    <location>
        <begin position="287"/>
        <end position="308"/>
    </location>
</feature>
<evidence type="ECO:0000256" key="1">
    <source>
        <dbReference type="ARBA" id="ARBA00004651"/>
    </source>
</evidence>
<keyword evidence="8" id="KW-1185">Reference proteome</keyword>
<feature type="transmembrane region" description="Helical" evidence="6">
    <location>
        <begin position="112"/>
        <end position="133"/>
    </location>
</feature>
<dbReference type="InterPro" id="IPR001851">
    <property type="entry name" value="ABC_transp_permease"/>
</dbReference>
<feature type="transmembrane region" description="Helical" evidence="6">
    <location>
        <begin position="89"/>
        <end position="106"/>
    </location>
</feature>
<dbReference type="RefSeq" id="WP_071612488.1">
    <property type="nucleotide sequence ID" value="NZ_CP015756.1"/>
</dbReference>
<feature type="transmembrane region" description="Helical" evidence="6">
    <location>
        <begin position="213"/>
        <end position="232"/>
    </location>
</feature>
<feature type="transmembrane region" description="Helical" evidence="6">
    <location>
        <begin position="142"/>
        <end position="160"/>
    </location>
</feature>
<dbReference type="EMBL" id="CP015756">
    <property type="protein sequence ID" value="APC40197.1"/>
    <property type="molecule type" value="Genomic_DNA"/>
</dbReference>
<evidence type="ECO:0000256" key="3">
    <source>
        <dbReference type="ARBA" id="ARBA00022692"/>
    </source>
</evidence>
<feature type="transmembrane region" description="Helical" evidence="6">
    <location>
        <begin position="12"/>
        <end position="36"/>
    </location>
</feature>